<gene>
    <name evidence="2" type="ORF">Asi03nite_72970</name>
</gene>
<dbReference type="AlphaFoldDB" id="A0A919TPD8"/>
<keyword evidence="3" id="KW-1185">Reference proteome</keyword>
<evidence type="ECO:0008006" key="4">
    <source>
        <dbReference type="Google" id="ProtNLM"/>
    </source>
</evidence>
<dbReference type="RefSeq" id="WP_203685047.1">
    <property type="nucleotide sequence ID" value="NZ_BOMW01000101.1"/>
</dbReference>
<accession>A0A919TPD8</accession>
<evidence type="ECO:0000256" key="1">
    <source>
        <dbReference type="SAM" id="SignalP"/>
    </source>
</evidence>
<feature type="chain" id="PRO_5037850316" description="PknH-like protein" evidence="1">
    <location>
        <begin position="25"/>
        <end position="189"/>
    </location>
</feature>
<keyword evidence="1" id="KW-0732">Signal</keyword>
<organism evidence="2 3">
    <name type="scientific">Actinoplanes siamensis</name>
    <dbReference type="NCBI Taxonomy" id="1223317"/>
    <lineage>
        <taxon>Bacteria</taxon>
        <taxon>Bacillati</taxon>
        <taxon>Actinomycetota</taxon>
        <taxon>Actinomycetes</taxon>
        <taxon>Micromonosporales</taxon>
        <taxon>Micromonosporaceae</taxon>
        <taxon>Actinoplanes</taxon>
    </lineage>
</organism>
<dbReference type="Proteomes" id="UP000629619">
    <property type="component" value="Unassembled WGS sequence"/>
</dbReference>
<feature type="signal peptide" evidence="1">
    <location>
        <begin position="1"/>
        <end position="24"/>
    </location>
</feature>
<evidence type="ECO:0000313" key="2">
    <source>
        <dbReference type="EMBL" id="GIF09759.1"/>
    </source>
</evidence>
<proteinExistence type="predicted"/>
<name>A0A919TPD8_9ACTN</name>
<evidence type="ECO:0000313" key="3">
    <source>
        <dbReference type="Proteomes" id="UP000629619"/>
    </source>
</evidence>
<comment type="caution">
    <text evidence="2">The sequence shown here is derived from an EMBL/GenBank/DDBJ whole genome shotgun (WGS) entry which is preliminary data.</text>
</comment>
<sequence>MNRYVSTLVAGLLGAAVAVSPAQAAPRPVPEAVMLQSADLGGAQPGPVEPDLIHPLLPQPCADAPVPQPIAQRSLAADYDPRHRVYENVGRYRPGGARAYLAALKDQLARCRAGGDDTGFRGIAEDTAGPNTVLFIRQYDEGDRWAAYLVAAVGRYVVVVLVTDPVVGAGDYTIVNDFGRAAIGRVRAN</sequence>
<dbReference type="EMBL" id="BOMW01000101">
    <property type="protein sequence ID" value="GIF09759.1"/>
    <property type="molecule type" value="Genomic_DNA"/>
</dbReference>
<protein>
    <recommendedName>
        <fullName evidence="4">PknH-like protein</fullName>
    </recommendedName>
</protein>
<reference evidence="2" key="1">
    <citation type="submission" date="2021-01" db="EMBL/GenBank/DDBJ databases">
        <title>Whole genome shotgun sequence of Actinoplanes siamensis NBRC 109076.</title>
        <authorList>
            <person name="Komaki H."/>
            <person name="Tamura T."/>
        </authorList>
    </citation>
    <scope>NUCLEOTIDE SEQUENCE</scope>
    <source>
        <strain evidence="2">NBRC 109076</strain>
    </source>
</reference>